<proteinExistence type="predicted"/>
<organism evidence="1 2">
    <name type="scientific">bacterium (Candidatus Gribaldobacteria) CG02_land_8_20_14_3_00_41_15</name>
    <dbReference type="NCBI Taxonomy" id="2014270"/>
    <lineage>
        <taxon>Bacteria</taxon>
        <taxon>Candidatus Gribaldobacteria</taxon>
    </lineage>
</organism>
<protein>
    <submittedName>
        <fullName evidence="1">Uncharacterized protein</fullName>
    </submittedName>
</protein>
<dbReference type="EMBL" id="PETV01000096">
    <property type="protein sequence ID" value="PIV46766.1"/>
    <property type="molecule type" value="Genomic_DNA"/>
</dbReference>
<comment type="caution">
    <text evidence="1">The sequence shown here is derived from an EMBL/GenBank/DDBJ whole genome shotgun (WGS) entry which is preliminary data.</text>
</comment>
<sequence length="64" mass="6483">MSKLKSAPLQTGPAGGVIKLNVAVTDLALIIETVQVPVPVQAPDQPAKLEPSAGIAVSITEVPL</sequence>
<evidence type="ECO:0000313" key="2">
    <source>
        <dbReference type="Proteomes" id="UP000229030"/>
    </source>
</evidence>
<accession>A0A2M7DD33</accession>
<dbReference type="AlphaFoldDB" id="A0A2M7DD33"/>
<name>A0A2M7DD33_9BACT</name>
<dbReference type="Proteomes" id="UP000229030">
    <property type="component" value="Unassembled WGS sequence"/>
</dbReference>
<evidence type="ECO:0000313" key="1">
    <source>
        <dbReference type="EMBL" id="PIV46766.1"/>
    </source>
</evidence>
<gene>
    <name evidence="1" type="ORF">COS21_03575</name>
</gene>
<reference evidence="2" key="1">
    <citation type="submission" date="2017-09" db="EMBL/GenBank/DDBJ databases">
        <title>Depth-based differentiation of microbial function through sediment-hosted aquifers and enrichment of novel symbionts in the deep terrestrial subsurface.</title>
        <authorList>
            <person name="Probst A.J."/>
            <person name="Ladd B."/>
            <person name="Jarett J.K."/>
            <person name="Geller-Mcgrath D.E."/>
            <person name="Sieber C.M.K."/>
            <person name="Emerson J.B."/>
            <person name="Anantharaman K."/>
            <person name="Thomas B.C."/>
            <person name="Malmstrom R."/>
            <person name="Stieglmeier M."/>
            <person name="Klingl A."/>
            <person name="Woyke T."/>
            <person name="Ryan C.M."/>
            <person name="Banfield J.F."/>
        </authorList>
    </citation>
    <scope>NUCLEOTIDE SEQUENCE [LARGE SCALE GENOMIC DNA]</scope>
</reference>